<reference evidence="3 4" key="1">
    <citation type="submission" date="2016-06" db="EMBL/GenBank/DDBJ databases">
        <title>Evolution of pathogenesis and genome organization in the Tremellales.</title>
        <authorList>
            <person name="Cuomo C."/>
            <person name="Litvintseva A."/>
            <person name="Heitman J."/>
            <person name="Chen Y."/>
            <person name="Sun S."/>
            <person name="Springer D."/>
            <person name="Dromer F."/>
            <person name="Young S."/>
            <person name="Zeng Q."/>
            <person name="Chapman S."/>
            <person name="Gujja S."/>
            <person name="Saif S."/>
            <person name="Birren B."/>
        </authorList>
    </citation>
    <scope>NUCLEOTIDE SEQUENCE [LARGE SCALE GENOMIC DNA]</scope>
    <source>
        <strain evidence="3 4">CBS 6039</strain>
    </source>
</reference>
<organism evidence="3 4">
    <name type="scientific">Cryptococcus amylolentus CBS 6039</name>
    <dbReference type="NCBI Taxonomy" id="1295533"/>
    <lineage>
        <taxon>Eukaryota</taxon>
        <taxon>Fungi</taxon>
        <taxon>Dikarya</taxon>
        <taxon>Basidiomycota</taxon>
        <taxon>Agaricomycotina</taxon>
        <taxon>Tremellomycetes</taxon>
        <taxon>Tremellales</taxon>
        <taxon>Cryptococcaceae</taxon>
        <taxon>Cryptococcus</taxon>
    </lineage>
</organism>
<dbReference type="AlphaFoldDB" id="A0A1E3HDP0"/>
<feature type="region of interest" description="Disordered" evidence="1">
    <location>
        <begin position="368"/>
        <end position="443"/>
    </location>
</feature>
<evidence type="ECO:0000313" key="4">
    <source>
        <dbReference type="Proteomes" id="UP000094065"/>
    </source>
</evidence>
<dbReference type="GO" id="GO:0016538">
    <property type="term" value="F:cyclin-dependent protein serine/threonine kinase regulator activity"/>
    <property type="evidence" value="ECO:0007669"/>
    <property type="project" value="TreeGrafter"/>
</dbReference>
<feature type="region of interest" description="Disordered" evidence="1">
    <location>
        <begin position="304"/>
        <end position="343"/>
    </location>
</feature>
<dbReference type="PANTHER" id="PTHR15615:SF10">
    <property type="entry name" value="PHO85 CYCLIN-2-RELATED"/>
    <property type="match status" value="1"/>
</dbReference>
<dbReference type="SUPFAM" id="SSF47954">
    <property type="entry name" value="Cyclin-like"/>
    <property type="match status" value="1"/>
</dbReference>
<evidence type="ECO:0000259" key="2">
    <source>
        <dbReference type="Pfam" id="PF00134"/>
    </source>
</evidence>
<dbReference type="InterPro" id="IPR036915">
    <property type="entry name" value="Cyclin-like_sf"/>
</dbReference>
<dbReference type="GO" id="GO:0000307">
    <property type="term" value="C:cyclin-dependent protein kinase holoenzyme complex"/>
    <property type="evidence" value="ECO:0007669"/>
    <property type="project" value="TreeGrafter"/>
</dbReference>
<keyword evidence="4" id="KW-1185">Reference proteome</keyword>
<evidence type="ECO:0000313" key="3">
    <source>
        <dbReference type="EMBL" id="ODN73856.1"/>
    </source>
</evidence>
<dbReference type="OrthoDB" id="10250320at2759"/>
<dbReference type="RefSeq" id="XP_018989718.1">
    <property type="nucleotide sequence ID" value="XM_019142075.1"/>
</dbReference>
<dbReference type="CDD" id="cd20557">
    <property type="entry name" value="CYCLIN_ScPCL1-like"/>
    <property type="match status" value="1"/>
</dbReference>
<dbReference type="EMBL" id="AWGJ01000012">
    <property type="protein sequence ID" value="ODN73856.1"/>
    <property type="molecule type" value="Genomic_DNA"/>
</dbReference>
<evidence type="ECO:0000256" key="1">
    <source>
        <dbReference type="SAM" id="MobiDB-lite"/>
    </source>
</evidence>
<protein>
    <recommendedName>
        <fullName evidence="2">Cyclin N-terminal domain-containing protein</fullName>
    </recommendedName>
</protein>
<gene>
    <name evidence="3" type="ORF">L202_07378</name>
</gene>
<dbReference type="PANTHER" id="PTHR15615">
    <property type="match status" value="1"/>
</dbReference>
<name>A0A1E3HDP0_9TREE</name>
<comment type="caution">
    <text evidence="3">The sequence shown here is derived from an EMBL/GenBank/DDBJ whole genome shotgun (WGS) entry which is preliminary data.</text>
</comment>
<dbReference type="Gene3D" id="1.10.472.10">
    <property type="entry name" value="Cyclin-like"/>
    <property type="match status" value="1"/>
</dbReference>
<dbReference type="Proteomes" id="UP000094065">
    <property type="component" value="Unassembled WGS sequence"/>
</dbReference>
<dbReference type="InterPro" id="IPR013922">
    <property type="entry name" value="Cyclin_PHO80-like"/>
</dbReference>
<feature type="domain" description="Cyclin N-terminal" evidence="2">
    <location>
        <begin position="191"/>
        <end position="288"/>
    </location>
</feature>
<proteinExistence type="predicted"/>
<feature type="compositionally biased region" description="Low complexity" evidence="1">
    <location>
        <begin position="309"/>
        <end position="331"/>
    </location>
</feature>
<dbReference type="Pfam" id="PF00134">
    <property type="entry name" value="Cyclin_N"/>
    <property type="match status" value="1"/>
</dbReference>
<dbReference type="GeneID" id="30158687"/>
<dbReference type="InterPro" id="IPR006671">
    <property type="entry name" value="Cyclin_N"/>
</dbReference>
<dbReference type="GO" id="GO:0005634">
    <property type="term" value="C:nucleus"/>
    <property type="evidence" value="ECO:0007669"/>
    <property type="project" value="TreeGrafter"/>
</dbReference>
<dbReference type="STRING" id="1295533.A0A1E3HDP0"/>
<accession>A0A1E3HDP0</accession>
<sequence length="502" mass="55541">MIAQFWTSFIAYPIKLRPHSTTAVLYNPLQRRCHLSFSTHPDKSLLPPNPPIRLLVDHSSPSTAHHHPYLYRLGRTRLFIPRHSLSTSLTASTMPARDPIHPASLCKLSTHSKPVVDCLRTRVRSDFLARVADKTASVIRIAPSTPSTSYLPSPPSSPSNTRTYFDLNGNAVEWWQAPKTSVDDLNAELPELQEFIRGLVVQSNVQMPTLSVTLVYLERLKEKLPSVATGMKCTQHRVFLAVLICAAKYLNDSSPKNMHWQKYGRFFSLAEVNLMEKQLLYLLDYNLRVEETELAEHLQGFLPSPPAPRAVAPTPASIPSSSRVPLSPSSPTHSAHGKSRSSDFHRASIASALPLSSAIPRPVELQRSNTDEHIGYRPTISRPAPVHVPRSVARPPSPGSASTTSSSVLYADLSTPALRRDNGDYDDSPQAATTPEEGSRWSGYGYGGVPIASKYLSRRPAYEPIIVDSSASPVANTFSMVKEREGLFKRAGRTFKFNKRVV</sequence>
<dbReference type="GO" id="GO:0019901">
    <property type="term" value="F:protein kinase binding"/>
    <property type="evidence" value="ECO:0007669"/>
    <property type="project" value="InterPro"/>
</dbReference>